<name>A0A6B9V935_ARAHY</name>
<proteinExistence type="predicted"/>
<dbReference type="AlphaFoldDB" id="A0A6B9V935"/>
<organism evidence="1 2">
    <name type="scientific">Arachis hypogaea</name>
    <name type="common">Peanut</name>
    <dbReference type="NCBI Taxonomy" id="3818"/>
    <lineage>
        <taxon>Eukaryota</taxon>
        <taxon>Viridiplantae</taxon>
        <taxon>Streptophyta</taxon>
        <taxon>Embryophyta</taxon>
        <taxon>Tracheophyta</taxon>
        <taxon>Spermatophyta</taxon>
        <taxon>Magnoliopsida</taxon>
        <taxon>eudicotyledons</taxon>
        <taxon>Gunneridae</taxon>
        <taxon>Pentapetalae</taxon>
        <taxon>rosids</taxon>
        <taxon>fabids</taxon>
        <taxon>Fabales</taxon>
        <taxon>Fabaceae</taxon>
        <taxon>Papilionoideae</taxon>
        <taxon>50 kb inversion clade</taxon>
        <taxon>dalbergioids sensu lato</taxon>
        <taxon>Dalbergieae</taxon>
        <taxon>Pterocarpus clade</taxon>
        <taxon>Arachis</taxon>
    </lineage>
</organism>
<evidence type="ECO:0000313" key="1">
    <source>
        <dbReference type="EMBL" id="QHN76732.1"/>
    </source>
</evidence>
<evidence type="ECO:0000313" key="2">
    <source>
        <dbReference type="Proteomes" id="UP000464620"/>
    </source>
</evidence>
<protein>
    <submittedName>
        <fullName evidence="1">Uncharacterized protein</fullName>
    </submittedName>
</protein>
<dbReference type="EMBL" id="CP031001">
    <property type="protein sequence ID" value="QHN76732.1"/>
    <property type="molecule type" value="Genomic_DNA"/>
</dbReference>
<gene>
    <name evidence="1" type="ORF">DS421_19g646490</name>
</gene>
<accession>A0A6B9V935</accession>
<reference evidence="1 2" key="1">
    <citation type="submission" date="2020-01" db="EMBL/GenBank/DDBJ databases">
        <title>Genome sequence of Arachis hypogaea, cultivar Shitouqi.</title>
        <authorList>
            <person name="Zhuang W."/>
            <person name="Chen H."/>
            <person name="Varshney R."/>
            <person name="Wang D."/>
            <person name="Ming R."/>
        </authorList>
    </citation>
    <scope>NUCLEOTIDE SEQUENCE [LARGE SCALE GENOMIC DNA]</scope>
    <source>
        <tissue evidence="1">Young leaf</tissue>
    </source>
</reference>
<sequence>MKKEEKPMAKNGVMHTIAMLTIGMIICSANNESYNTIWESNNSLLADYKPMMRISLLKALRIFTICTSSNLVTFSI</sequence>
<dbReference type="Proteomes" id="UP000464620">
    <property type="component" value="Chromosome B09"/>
</dbReference>